<dbReference type="Proteomes" id="UP000298663">
    <property type="component" value="Unassembled WGS sequence"/>
</dbReference>
<dbReference type="EMBL" id="AZBU02000007">
    <property type="protein sequence ID" value="TKR70392.1"/>
    <property type="molecule type" value="Genomic_DNA"/>
</dbReference>
<name>A0A4U5MM26_STECR</name>
<accession>A0A4U5MM26</accession>
<evidence type="ECO:0000313" key="1">
    <source>
        <dbReference type="EMBL" id="TKR70392.1"/>
    </source>
</evidence>
<sequence length="284" mass="32716">MDAVPLDFIERTVRFSNPTDNLKEILGSWSTVASNLIFFNGRLAFGLDPTTEKICATCQLNVFGYFMHLKSHEKVCFDLFKKYLKTESFSKFHVKVGVATPLPDKCPTEISPTVGSMLQNLCFVKNVYLTLENVDLCDLTWLAPFYAPFEHIKILQNSEEAFEKFLEKASTRNFRKKRLEFSESTRENVNFYWEILNREEVVFINLSKGALAAPFLKKFGACDNELPLGKTVQFAKEGNESVYGYCAQFEGFYGKIHPSRKAAMKFKEVDEERFEFRVEALEEL</sequence>
<dbReference type="AlphaFoldDB" id="A0A4U5MM26"/>
<protein>
    <submittedName>
        <fullName evidence="1">Uncharacterized protein</fullName>
    </submittedName>
</protein>
<keyword evidence="2" id="KW-1185">Reference proteome</keyword>
<evidence type="ECO:0000313" key="2">
    <source>
        <dbReference type="Proteomes" id="UP000298663"/>
    </source>
</evidence>
<organism evidence="1 2">
    <name type="scientific">Steinernema carpocapsae</name>
    <name type="common">Entomopathogenic nematode</name>
    <dbReference type="NCBI Taxonomy" id="34508"/>
    <lineage>
        <taxon>Eukaryota</taxon>
        <taxon>Metazoa</taxon>
        <taxon>Ecdysozoa</taxon>
        <taxon>Nematoda</taxon>
        <taxon>Chromadorea</taxon>
        <taxon>Rhabditida</taxon>
        <taxon>Tylenchina</taxon>
        <taxon>Panagrolaimomorpha</taxon>
        <taxon>Strongyloidoidea</taxon>
        <taxon>Steinernematidae</taxon>
        <taxon>Steinernema</taxon>
    </lineage>
</organism>
<reference evidence="1 2" key="1">
    <citation type="journal article" date="2015" name="Genome Biol.">
        <title>Comparative genomics of Steinernema reveals deeply conserved gene regulatory networks.</title>
        <authorList>
            <person name="Dillman A.R."/>
            <person name="Macchietto M."/>
            <person name="Porter C.F."/>
            <person name="Rogers A."/>
            <person name="Williams B."/>
            <person name="Antoshechkin I."/>
            <person name="Lee M.M."/>
            <person name="Goodwin Z."/>
            <person name="Lu X."/>
            <person name="Lewis E.E."/>
            <person name="Goodrich-Blair H."/>
            <person name="Stock S.P."/>
            <person name="Adams B.J."/>
            <person name="Sternberg P.W."/>
            <person name="Mortazavi A."/>
        </authorList>
    </citation>
    <scope>NUCLEOTIDE SEQUENCE [LARGE SCALE GENOMIC DNA]</scope>
    <source>
        <strain evidence="1 2">ALL</strain>
    </source>
</reference>
<comment type="caution">
    <text evidence="1">The sequence shown here is derived from an EMBL/GenBank/DDBJ whole genome shotgun (WGS) entry which is preliminary data.</text>
</comment>
<proteinExistence type="predicted"/>
<reference evidence="1 2" key="2">
    <citation type="journal article" date="2019" name="G3 (Bethesda)">
        <title>Hybrid Assembly of the Genome of the Entomopathogenic Nematode Steinernema carpocapsae Identifies the X-Chromosome.</title>
        <authorList>
            <person name="Serra L."/>
            <person name="Macchietto M."/>
            <person name="Macias-Munoz A."/>
            <person name="McGill C.J."/>
            <person name="Rodriguez I.M."/>
            <person name="Rodriguez B."/>
            <person name="Murad R."/>
            <person name="Mortazavi A."/>
        </authorList>
    </citation>
    <scope>NUCLEOTIDE SEQUENCE [LARGE SCALE GENOMIC DNA]</scope>
    <source>
        <strain evidence="1 2">ALL</strain>
    </source>
</reference>
<gene>
    <name evidence="1" type="ORF">L596_022426</name>
</gene>